<keyword evidence="2" id="KW-0547">Nucleotide-binding</keyword>
<dbReference type="Pfam" id="PF03781">
    <property type="entry name" value="FGE-sulfatase"/>
    <property type="match status" value="1"/>
</dbReference>
<evidence type="ECO:0000259" key="5">
    <source>
        <dbReference type="PROSITE" id="PS50011"/>
    </source>
</evidence>
<evidence type="ECO:0000313" key="7">
    <source>
        <dbReference type="Proteomes" id="UP000578091"/>
    </source>
</evidence>
<evidence type="ECO:0000256" key="2">
    <source>
        <dbReference type="ARBA" id="ARBA00022741"/>
    </source>
</evidence>
<dbReference type="SUPFAM" id="SSF56112">
    <property type="entry name" value="Protein kinase-like (PK-like)"/>
    <property type="match status" value="1"/>
</dbReference>
<keyword evidence="4" id="KW-0067">ATP-binding</keyword>
<keyword evidence="1" id="KW-0808">Transferase</keyword>
<name>A0A853JI35_9GAMM</name>
<dbReference type="PANTHER" id="PTHR43289:SF6">
    <property type="entry name" value="SERINE_THREONINE-PROTEIN KINASE NEKL-3"/>
    <property type="match status" value="1"/>
</dbReference>
<dbReference type="SMART" id="SM00220">
    <property type="entry name" value="S_TKc"/>
    <property type="match status" value="1"/>
</dbReference>
<evidence type="ECO:0000256" key="1">
    <source>
        <dbReference type="ARBA" id="ARBA00022679"/>
    </source>
</evidence>
<accession>A0A853JI35</accession>
<comment type="caution">
    <text evidence="6">The sequence shown here is derived from an EMBL/GenBank/DDBJ whole genome shotgun (WGS) entry which is preliminary data.</text>
</comment>
<dbReference type="Gene3D" id="3.90.1580.10">
    <property type="entry name" value="paralog of FGE (formylglycine-generating enzyme)"/>
    <property type="match status" value="1"/>
</dbReference>
<sequence>MSEGSSQRDDAPLPEIAGYRLLRVIAHGGMSTVYLARQEALGREVAIKVMRPEALSDEVSRRRFENEARTIGRLEHPHIVGIYQIGRTAADLPYYVMPHMPRGHLGQRDFRGHEERVREILRALLSALSYAHARGVIHRDVKAENVLFDEAERPLLADFGIALRRGYGSRVTSAGLALGSTAYMAPEQARGEEVDPRADLYSVGVLAWEMLTGELPFKAGDALSMAVMHAQDPVPRLPRQLRHWQRFIDKAMAKGPLKRHLDADDMLRALERVSRRGPRRTDALQDALRTIPARLRALPRASWIVAGLAVAAAAGLALRQTGSDPGSEFFRAGNAEAQVSAGRGLPSPTAGGAGMLANPDDALLRAAPESQASRLIAAAERQIRAGRLYAPRNDNAFDNLANAAAADPDHLQLPQAVAALASALAAEARRRIGAGDTDAAVEPLRRLARMSERMPPDTLAGLADLRRKAAAAMTARIDAEAARFDRDAALKVAGLARSAALDEGAVDALRRRAAAIPAVGERIPGEAAEMIVMRKGDDAYAIARRTVGVDEYRRFAGATGRDASLCRERASVLRVFSPRDWTSPGYAQDGGDAVVCVSWADADAYARWLGERNGHRYRLPTASEARGLAHHAGATAVAEWLLDCSSAGCARRQIRGASWRQDAGTRDGDAARGYDDVGFRLVREP</sequence>
<proteinExistence type="predicted"/>
<dbReference type="PROSITE" id="PS00108">
    <property type="entry name" value="PROTEIN_KINASE_ST"/>
    <property type="match status" value="1"/>
</dbReference>
<dbReference type="PANTHER" id="PTHR43289">
    <property type="entry name" value="MITOGEN-ACTIVATED PROTEIN KINASE KINASE KINASE 20-RELATED"/>
    <property type="match status" value="1"/>
</dbReference>
<dbReference type="AlphaFoldDB" id="A0A853JI35"/>
<dbReference type="RefSeq" id="WP_180679845.1">
    <property type="nucleotide sequence ID" value="NZ_JACCKA010000088.1"/>
</dbReference>
<evidence type="ECO:0000256" key="3">
    <source>
        <dbReference type="ARBA" id="ARBA00022777"/>
    </source>
</evidence>
<dbReference type="InterPro" id="IPR005532">
    <property type="entry name" value="SUMF_dom"/>
</dbReference>
<dbReference type="EMBL" id="JACCKA010000088">
    <property type="protein sequence ID" value="NZA28080.1"/>
    <property type="molecule type" value="Genomic_DNA"/>
</dbReference>
<dbReference type="InterPro" id="IPR000719">
    <property type="entry name" value="Prot_kinase_dom"/>
</dbReference>
<dbReference type="GO" id="GO:0005524">
    <property type="term" value="F:ATP binding"/>
    <property type="evidence" value="ECO:0007669"/>
    <property type="project" value="UniProtKB-KW"/>
</dbReference>
<dbReference type="Gene3D" id="1.10.510.10">
    <property type="entry name" value="Transferase(Phosphotransferase) domain 1"/>
    <property type="match status" value="1"/>
</dbReference>
<dbReference type="Proteomes" id="UP000578091">
    <property type="component" value="Unassembled WGS sequence"/>
</dbReference>
<dbReference type="InterPro" id="IPR016187">
    <property type="entry name" value="CTDL_fold"/>
</dbReference>
<keyword evidence="7" id="KW-1185">Reference proteome</keyword>
<dbReference type="SUPFAM" id="SSF56436">
    <property type="entry name" value="C-type lectin-like"/>
    <property type="match status" value="1"/>
</dbReference>
<dbReference type="InterPro" id="IPR008271">
    <property type="entry name" value="Ser/Thr_kinase_AS"/>
</dbReference>
<gene>
    <name evidence="6" type="ORF">H0E84_17005</name>
</gene>
<organism evidence="6 7">
    <name type="scientific">Luteimonas salinisoli</name>
    <dbReference type="NCBI Taxonomy" id="2752307"/>
    <lineage>
        <taxon>Bacteria</taxon>
        <taxon>Pseudomonadati</taxon>
        <taxon>Pseudomonadota</taxon>
        <taxon>Gammaproteobacteria</taxon>
        <taxon>Lysobacterales</taxon>
        <taxon>Lysobacteraceae</taxon>
        <taxon>Luteimonas</taxon>
    </lineage>
</organism>
<evidence type="ECO:0000256" key="4">
    <source>
        <dbReference type="ARBA" id="ARBA00022840"/>
    </source>
</evidence>
<dbReference type="InterPro" id="IPR042095">
    <property type="entry name" value="SUMF_sf"/>
</dbReference>
<dbReference type="InterPro" id="IPR011009">
    <property type="entry name" value="Kinase-like_dom_sf"/>
</dbReference>
<feature type="domain" description="Protein kinase" evidence="5">
    <location>
        <begin position="19"/>
        <end position="304"/>
    </location>
</feature>
<protein>
    <submittedName>
        <fullName evidence="6">Protein kinase</fullName>
    </submittedName>
</protein>
<evidence type="ECO:0000313" key="6">
    <source>
        <dbReference type="EMBL" id="NZA28080.1"/>
    </source>
</evidence>
<dbReference type="CDD" id="cd14014">
    <property type="entry name" value="STKc_PknB_like"/>
    <property type="match status" value="1"/>
</dbReference>
<reference evidence="6 7" key="1">
    <citation type="submission" date="2020-07" db="EMBL/GenBank/DDBJ databases">
        <title>Luteimonas sp. SJ-92.</title>
        <authorList>
            <person name="Huang X.-X."/>
            <person name="Xu L."/>
            <person name="Sun J.-Q."/>
        </authorList>
    </citation>
    <scope>NUCLEOTIDE SEQUENCE [LARGE SCALE GENOMIC DNA]</scope>
    <source>
        <strain evidence="6 7">SJ-92</strain>
    </source>
</reference>
<keyword evidence="3 6" id="KW-0418">Kinase</keyword>
<dbReference type="Gene3D" id="3.30.200.20">
    <property type="entry name" value="Phosphorylase Kinase, domain 1"/>
    <property type="match status" value="1"/>
</dbReference>
<dbReference type="PROSITE" id="PS50011">
    <property type="entry name" value="PROTEIN_KINASE_DOM"/>
    <property type="match status" value="1"/>
</dbReference>
<dbReference type="GO" id="GO:0004674">
    <property type="term" value="F:protein serine/threonine kinase activity"/>
    <property type="evidence" value="ECO:0007669"/>
    <property type="project" value="TreeGrafter"/>
</dbReference>
<dbReference type="Pfam" id="PF00069">
    <property type="entry name" value="Pkinase"/>
    <property type="match status" value="1"/>
</dbReference>